<dbReference type="RefSeq" id="WP_160097140.1">
    <property type="nucleotide sequence ID" value="NZ_FWXV01000011.1"/>
</dbReference>
<dbReference type="Pfam" id="PF11706">
    <property type="entry name" value="zf-CGNR"/>
    <property type="match status" value="1"/>
</dbReference>
<dbReference type="PANTHER" id="PTHR35525:SF3">
    <property type="entry name" value="BLL6575 PROTEIN"/>
    <property type="match status" value="1"/>
</dbReference>
<dbReference type="Gene3D" id="1.10.3300.10">
    <property type="entry name" value="Jann2411-like domain"/>
    <property type="match status" value="1"/>
</dbReference>
<organism evidence="2 3">
    <name type="scientific">Kibdelosporangium aridum</name>
    <dbReference type="NCBI Taxonomy" id="2030"/>
    <lineage>
        <taxon>Bacteria</taxon>
        <taxon>Bacillati</taxon>
        <taxon>Actinomycetota</taxon>
        <taxon>Actinomycetes</taxon>
        <taxon>Pseudonocardiales</taxon>
        <taxon>Pseudonocardiaceae</taxon>
        <taxon>Kibdelosporangium</taxon>
    </lineage>
</organism>
<protein>
    <submittedName>
        <fullName evidence="2">Conserved protein containing a Zn-ribbon-like motif, possibly RNA-binding</fullName>
    </submittedName>
</protein>
<dbReference type="InterPro" id="IPR010852">
    <property type="entry name" value="ABATE"/>
</dbReference>
<proteinExistence type="predicted"/>
<dbReference type="Pfam" id="PF07336">
    <property type="entry name" value="ABATE"/>
    <property type="match status" value="1"/>
</dbReference>
<dbReference type="OrthoDB" id="123307at2"/>
<dbReference type="Proteomes" id="UP000192674">
    <property type="component" value="Unassembled WGS sequence"/>
</dbReference>
<dbReference type="PANTHER" id="PTHR35525">
    <property type="entry name" value="BLL6575 PROTEIN"/>
    <property type="match status" value="1"/>
</dbReference>
<feature type="domain" description="Zinc finger CGNR" evidence="1">
    <location>
        <begin position="134"/>
        <end position="176"/>
    </location>
</feature>
<dbReference type="InterPro" id="IPR021005">
    <property type="entry name" value="Znf_CGNR"/>
</dbReference>
<evidence type="ECO:0000313" key="2">
    <source>
        <dbReference type="EMBL" id="SMD25372.1"/>
    </source>
</evidence>
<sequence>MTFVFVSGDLALDFAGTLKWRREAPEELLVAPADAAQWAVEAGILTVGPEITPDELVHLRHVRETIYRLAVATLSGERWRKADLDAINELANGPLPAYTLSATGLARTGNAAVIACVAARAAAELLADSGNLVLRECGRQLCTRLFIDRSRTVNRRWCGMEECGNRIKAAQYRARKSAG</sequence>
<dbReference type="InterPro" id="IPR023286">
    <property type="entry name" value="ABATE_dom_sf"/>
</dbReference>
<name>A0A1W2FUG2_KIBAR</name>
<dbReference type="SUPFAM" id="SSF160904">
    <property type="entry name" value="Jann2411-like"/>
    <property type="match status" value="1"/>
</dbReference>
<gene>
    <name evidence="2" type="ORF">SAMN05661093_09069</name>
</gene>
<evidence type="ECO:0000259" key="1">
    <source>
        <dbReference type="Pfam" id="PF11706"/>
    </source>
</evidence>
<dbReference type="EMBL" id="FWXV01000011">
    <property type="protein sequence ID" value="SMD25372.1"/>
    <property type="molecule type" value="Genomic_DNA"/>
</dbReference>
<reference evidence="2 3" key="1">
    <citation type="submission" date="2017-04" db="EMBL/GenBank/DDBJ databases">
        <authorList>
            <person name="Afonso C.L."/>
            <person name="Miller P.J."/>
            <person name="Scott M.A."/>
            <person name="Spackman E."/>
            <person name="Goraichik I."/>
            <person name="Dimitrov K.M."/>
            <person name="Suarez D.L."/>
            <person name="Swayne D.E."/>
        </authorList>
    </citation>
    <scope>NUCLEOTIDE SEQUENCE [LARGE SCALE GENOMIC DNA]</scope>
    <source>
        <strain evidence="2 3">DSM 43828</strain>
    </source>
</reference>
<accession>A0A1W2FUG2</accession>
<evidence type="ECO:0000313" key="3">
    <source>
        <dbReference type="Proteomes" id="UP000192674"/>
    </source>
</evidence>
<dbReference type="AlphaFoldDB" id="A0A1W2FUG2"/>
<keyword evidence="3" id="KW-1185">Reference proteome</keyword>